<keyword evidence="1" id="KW-1133">Transmembrane helix</keyword>
<sequence>AWWDGNGLVVFVYAAVVVISAVLVSGARL</sequence>
<dbReference type="AlphaFoldDB" id="X1BUA7"/>
<reference evidence="2" key="1">
    <citation type="journal article" date="2014" name="Front. Microbiol.">
        <title>High frequency of phylogenetically diverse reductive dehalogenase-homologous genes in deep subseafloor sedimentary metagenomes.</title>
        <authorList>
            <person name="Kawai M."/>
            <person name="Futagami T."/>
            <person name="Toyoda A."/>
            <person name="Takaki Y."/>
            <person name="Nishi S."/>
            <person name="Hori S."/>
            <person name="Arai W."/>
            <person name="Tsubouchi T."/>
            <person name="Morono Y."/>
            <person name="Uchiyama I."/>
            <person name="Ito T."/>
            <person name="Fujiyama A."/>
            <person name="Inagaki F."/>
            <person name="Takami H."/>
        </authorList>
    </citation>
    <scope>NUCLEOTIDE SEQUENCE</scope>
    <source>
        <strain evidence="2">Expedition CK06-06</strain>
    </source>
</reference>
<dbReference type="EMBL" id="BART01014599">
    <property type="protein sequence ID" value="GAG75731.1"/>
    <property type="molecule type" value="Genomic_DNA"/>
</dbReference>
<organism evidence="2">
    <name type="scientific">marine sediment metagenome</name>
    <dbReference type="NCBI Taxonomy" id="412755"/>
    <lineage>
        <taxon>unclassified sequences</taxon>
        <taxon>metagenomes</taxon>
        <taxon>ecological metagenomes</taxon>
    </lineage>
</organism>
<gene>
    <name evidence="2" type="ORF">S01H4_28987</name>
</gene>
<proteinExistence type="predicted"/>
<evidence type="ECO:0000313" key="2">
    <source>
        <dbReference type="EMBL" id="GAG75731.1"/>
    </source>
</evidence>
<accession>X1BUA7</accession>
<evidence type="ECO:0000256" key="1">
    <source>
        <dbReference type="SAM" id="Phobius"/>
    </source>
</evidence>
<comment type="caution">
    <text evidence="2">The sequence shown here is derived from an EMBL/GenBank/DDBJ whole genome shotgun (WGS) entry which is preliminary data.</text>
</comment>
<keyword evidence="1" id="KW-0812">Transmembrane</keyword>
<keyword evidence="1" id="KW-0472">Membrane</keyword>
<protein>
    <submittedName>
        <fullName evidence="2">Uncharacterized protein</fullName>
    </submittedName>
</protein>
<name>X1BUA7_9ZZZZ</name>
<feature type="transmembrane region" description="Helical" evidence="1">
    <location>
        <begin position="6"/>
        <end position="27"/>
    </location>
</feature>
<feature type="non-terminal residue" evidence="2">
    <location>
        <position position="1"/>
    </location>
</feature>